<sequence length="211" mass="23413">MEAIDPYRKKPKQTRSGETIEVVFEATARILQTQSFSEFNTNAVAKLAGISIGTLYQYFPNKNAILVAMARRELDKVSQKIIHSITAEYTADPSMLAQVVVRALLKAFGGRQLARKVLIEALIANGLSDELSKPIERVVQVIVDQQSQPGREQSINLSPISLYVMSRALIGVIRSAVMEQSSYLGTEGLEEELVRLFLYCMNHVKSPDING</sequence>
<organism evidence="6 7">
    <name type="scientific">Methylophilus flavus</name>
    <dbReference type="NCBI Taxonomy" id="640084"/>
    <lineage>
        <taxon>Bacteria</taxon>
        <taxon>Pseudomonadati</taxon>
        <taxon>Pseudomonadota</taxon>
        <taxon>Betaproteobacteria</taxon>
        <taxon>Nitrosomonadales</taxon>
        <taxon>Methylophilaceae</taxon>
        <taxon>Methylophilus</taxon>
    </lineage>
</organism>
<evidence type="ECO:0000256" key="4">
    <source>
        <dbReference type="PROSITE-ProRule" id="PRU00335"/>
    </source>
</evidence>
<dbReference type="Gene3D" id="1.10.357.10">
    <property type="entry name" value="Tetracycline Repressor, domain 2"/>
    <property type="match status" value="1"/>
</dbReference>
<dbReference type="RefSeq" id="WP_379033017.1">
    <property type="nucleotide sequence ID" value="NZ_JBHTLN010000001.1"/>
</dbReference>
<dbReference type="InterPro" id="IPR050109">
    <property type="entry name" value="HTH-type_TetR-like_transc_reg"/>
</dbReference>
<feature type="DNA-binding region" description="H-T-H motif" evidence="4">
    <location>
        <begin position="40"/>
        <end position="59"/>
    </location>
</feature>
<proteinExistence type="predicted"/>
<evidence type="ECO:0000259" key="5">
    <source>
        <dbReference type="PROSITE" id="PS50977"/>
    </source>
</evidence>
<dbReference type="PANTHER" id="PTHR30055:SF234">
    <property type="entry name" value="HTH-TYPE TRANSCRIPTIONAL REGULATOR BETI"/>
    <property type="match status" value="1"/>
</dbReference>
<keyword evidence="7" id="KW-1185">Reference proteome</keyword>
<dbReference type="PANTHER" id="PTHR30055">
    <property type="entry name" value="HTH-TYPE TRANSCRIPTIONAL REGULATOR RUTR"/>
    <property type="match status" value="1"/>
</dbReference>
<dbReference type="InterPro" id="IPR001647">
    <property type="entry name" value="HTH_TetR"/>
</dbReference>
<reference evidence="7" key="1">
    <citation type="journal article" date="2019" name="Int. J. Syst. Evol. Microbiol.">
        <title>The Global Catalogue of Microorganisms (GCM) 10K type strain sequencing project: providing services to taxonomists for standard genome sequencing and annotation.</title>
        <authorList>
            <consortium name="The Broad Institute Genomics Platform"/>
            <consortium name="The Broad Institute Genome Sequencing Center for Infectious Disease"/>
            <person name="Wu L."/>
            <person name="Ma J."/>
        </authorList>
    </citation>
    <scope>NUCLEOTIDE SEQUENCE [LARGE SCALE GENOMIC DNA]</scope>
    <source>
        <strain evidence="7">CCUG 58411</strain>
    </source>
</reference>
<dbReference type="PRINTS" id="PR00455">
    <property type="entry name" value="HTHTETR"/>
</dbReference>
<evidence type="ECO:0000313" key="6">
    <source>
        <dbReference type="EMBL" id="MFD1122509.1"/>
    </source>
</evidence>
<evidence type="ECO:0000256" key="1">
    <source>
        <dbReference type="ARBA" id="ARBA00023015"/>
    </source>
</evidence>
<evidence type="ECO:0000313" key="7">
    <source>
        <dbReference type="Proteomes" id="UP001597206"/>
    </source>
</evidence>
<dbReference type="Pfam" id="PF00440">
    <property type="entry name" value="TetR_N"/>
    <property type="match status" value="1"/>
</dbReference>
<dbReference type="PROSITE" id="PS50977">
    <property type="entry name" value="HTH_TETR_2"/>
    <property type="match status" value="1"/>
</dbReference>
<dbReference type="InterPro" id="IPR009057">
    <property type="entry name" value="Homeodomain-like_sf"/>
</dbReference>
<feature type="domain" description="HTH tetR-type" evidence="5">
    <location>
        <begin position="17"/>
        <end position="77"/>
    </location>
</feature>
<evidence type="ECO:0000256" key="3">
    <source>
        <dbReference type="ARBA" id="ARBA00023163"/>
    </source>
</evidence>
<accession>A0ABW3P8Q1</accession>
<dbReference type="Proteomes" id="UP001597206">
    <property type="component" value="Unassembled WGS sequence"/>
</dbReference>
<protein>
    <submittedName>
        <fullName evidence="6">TetR/AcrR family transcriptional regulator</fullName>
    </submittedName>
</protein>
<keyword evidence="3" id="KW-0804">Transcription</keyword>
<dbReference type="SUPFAM" id="SSF46689">
    <property type="entry name" value="Homeodomain-like"/>
    <property type="match status" value="1"/>
</dbReference>
<dbReference type="EMBL" id="JBHTLN010000001">
    <property type="protein sequence ID" value="MFD1122509.1"/>
    <property type="molecule type" value="Genomic_DNA"/>
</dbReference>
<keyword evidence="1" id="KW-0805">Transcription regulation</keyword>
<keyword evidence="2 4" id="KW-0238">DNA-binding</keyword>
<gene>
    <name evidence="6" type="ORF">ACFQ2T_08350</name>
</gene>
<evidence type="ECO:0000256" key="2">
    <source>
        <dbReference type="ARBA" id="ARBA00023125"/>
    </source>
</evidence>
<name>A0ABW3P8Q1_9PROT</name>
<comment type="caution">
    <text evidence="6">The sequence shown here is derived from an EMBL/GenBank/DDBJ whole genome shotgun (WGS) entry which is preliminary data.</text>
</comment>